<dbReference type="PANTHER" id="PTHR34581:SF2">
    <property type="entry name" value="PTS SYSTEM N,N'-DIACETYLCHITOBIOSE-SPECIFIC EIIB COMPONENT"/>
    <property type="match status" value="1"/>
</dbReference>
<dbReference type="PROSITE" id="PS51100">
    <property type="entry name" value="PTS_EIIB_TYPE_3"/>
    <property type="match status" value="1"/>
</dbReference>
<evidence type="ECO:0000256" key="4">
    <source>
        <dbReference type="ARBA" id="ARBA00022679"/>
    </source>
</evidence>
<dbReference type="OrthoDB" id="9808134at2"/>
<evidence type="ECO:0000313" key="10">
    <source>
        <dbReference type="Proteomes" id="UP000191448"/>
    </source>
</evidence>
<dbReference type="AlphaFoldDB" id="A0A1V4SWU7"/>
<dbReference type="InterPro" id="IPR013012">
    <property type="entry name" value="PTS_EIIB_3"/>
</dbReference>
<dbReference type="CDD" id="cd05564">
    <property type="entry name" value="PTS_IIB_chitobiose_lichenan"/>
    <property type="match status" value="1"/>
</dbReference>
<dbReference type="InterPro" id="IPR051819">
    <property type="entry name" value="PTS_sugar-specific_EIIB"/>
</dbReference>
<organism evidence="9 10">
    <name type="scientific">Clostridium thermobutyricum DSM 4928</name>
    <dbReference type="NCBI Taxonomy" id="1121339"/>
    <lineage>
        <taxon>Bacteria</taxon>
        <taxon>Bacillati</taxon>
        <taxon>Bacillota</taxon>
        <taxon>Clostridia</taxon>
        <taxon>Eubacteriales</taxon>
        <taxon>Clostridiaceae</taxon>
        <taxon>Clostridium</taxon>
    </lineage>
</organism>
<evidence type="ECO:0000256" key="6">
    <source>
        <dbReference type="ARBA" id="ARBA00022777"/>
    </source>
</evidence>
<dbReference type="Pfam" id="PF02302">
    <property type="entry name" value="PTS_IIB"/>
    <property type="match status" value="1"/>
</dbReference>
<feature type="modified residue" description="Phosphocysteine; by EIIA" evidence="7">
    <location>
        <position position="8"/>
    </location>
</feature>
<name>A0A1V4SWU7_9CLOT</name>
<reference evidence="9 10" key="1">
    <citation type="submission" date="2016-02" db="EMBL/GenBank/DDBJ databases">
        <title>Genome sequence of Clostridium thermobutyricum DSM 4928.</title>
        <authorList>
            <person name="Poehlein A."/>
            <person name="Daniel R."/>
        </authorList>
    </citation>
    <scope>NUCLEOTIDE SEQUENCE [LARGE SCALE GENOMIC DNA]</scope>
    <source>
        <strain evidence="9 10">DSM 4928</strain>
    </source>
</reference>
<comment type="caution">
    <text evidence="9">The sequence shown here is derived from an EMBL/GenBank/DDBJ whole genome shotgun (WGS) entry which is preliminary data.</text>
</comment>
<keyword evidence="3" id="KW-0762">Sugar transport</keyword>
<dbReference type="PANTHER" id="PTHR34581">
    <property type="entry name" value="PTS SYSTEM N,N'-DIACETYLCHITOBIOSE-SPECIFIC EIIB COMPONENT"/>
    <property type="match status" value="1"/>
</dbReference>
<dbReference type="GO" id="GO:0008982">
    <property type="term" value="F:protein-N(PI)-phosphohistidine-sugar phosphotransferase activity"/>
    <property type="evidence" value="ECO:0007669"/>
    <property type="project" value="InterPro"/>
</dbReference>
<evidence type="ECO:0000259" key="8">
    <source>
        <dbReference type="PROSITE" id="PS51100"/>
    </source>
</evidence>
<feature type="domain" description="PTS EIIB type-3" evidence="8">
    <location>
        <begin position="1"/>
        <end position="102"/>
    </location>
</feature>
<dbReference type="EMBL" id="LTAY01000026">
    <property type="protein sequence ID" value="OPX49007.1"/>
    <property type="molecule type" value="Genomic_DNA"/>
</dbReference>
<proteinExistence type="predicted"/>
<evidence type="ECO:0000256" key="3">
    <source>
        <dbReference type="ARBA" id="ARBA00022597"/>
    </source>
</evidence>
<keyword evidence="1" id="KW-0813">Transport</keyword>
<keyword evidence="6" id="KW-0418">Kinase</keyword>
<dbReference type="EC" id="2.7.1.191" evidence="9"/>
<evidence type="ECO:0000256" key="1">
    <source>
        <dbReference type="ARBA" id="ARBA00022448"/>
    </source>
</evidence>
<protein>
    <submittedName>
        <fullName evidence="9">Lichenan-specific phosphotransferase enzyme IIB component</fullName>
        <ecNumber evidence="9">2.7.1.191</ecNumber>
    </submittedName>
</protein>
<evidence type="ECO:0000256" key="2">
    <source>
        <dbReference type="ARBA" id="ARBA00022553"/>
    </source>
</evidence>
<dbReference type="SUPFAM" id="SSF52794">
    <property type="entry name" value="PTS system IIB component-like"/>
    <property type="match status" value="1"/>
</dbReference>
<evidence type="ECO:0000256" key="7">
    <source>
        <dbReference type="PROSITE-ProRule" id="PRU00423"/>
    </source>
</evidence>
<accession>A0A1V4SWU7</accession>
<dbReference type="InterPro" id="IPR003501">
    <property type="entry name" value="PTS_EIIB_2/3"/>
</dbReference>
<gene>
    <name evidence="9" type="primary">licB_1</name>
    <name evidence="9" type="ORF">CLTHE_07540</name>
</gene>
<dbReference type="GO" id="GO:0009401">
    <property type="term" value="P:phosphoenolpyruvate-dependent sugar phosphotransferase system"/>
    <property type="evidence" value="ECO:0007669"/>
    <property type="project" value="UniProtKB-KW"/>
</dbReference>
<dbReference type="NCBIfam" id="TIGR00853">
    <property type="entry name" value="pts-lac"/>
    <property type="match status" value="1"/>
</dbReference>
<dbReference type="InterPro" id="IPR036095">
    <property type="entry name" value="PTS_EIIB-like_sf"/>
</dbReference>
<dbReference type="Gene3D" id="3.40.50.2300">
    <property type="match status" value="1"/>
</dbReference>
<keyword evidence="2" id="KW-0597">Phosphoprotein</keyword>
<sequence length="102" mass="11258">MKKILLCCSAGMSTSLLVTKMEAAAREQGIECQIAAYSEADVKNHEDEMDVLLLGPQVRFLFNKMREKYEPAGIPVDVINTVDYGTMNGAKVLAHALKLLEK</sequence>
<dbReference type="GO" id="GO:0016301">
    <property type="term" value="F:kinase activity"/>
    <property type="evidence" value="ECO:0007669"/>
    <property type="project" value="UniProtKB-KW"/>
</dbReference>
<keyword evidence="5" id="KW-0598">Phosphotransferase system</keyword>
<dbReference type="Proteomes" id="UP000191448">
    <property type="component" value="Unassembled WGS sequence"/>
</dbReference>
<dbReference type="RefSeq" id="WP_002598709.1">
    <property type="nucleotide sequence ID" value="NZ_LTAY01000026.1"/>
</dbReference>
<evidence type="ECO:0000313" key="9">
    <source>
        <dbReference type="EMBL" id="OPX49007.1"/>
    </source>
</evidence>
<keyword evidence="4 9" id="KW-0808">Transferase</keyword>
<evidence type="ECO:0000256" key="5">
    <source>
        <dbReference type="ARBA" id="ARBA00022683"/>
    </source>
</evidence>